<dbReference type="Proteomes" id="UP000318384">
    <property type="component" value="Chromosome"/>
</dbReference>
<organism evidence="1 2">
    <name type="scientific">Gimesia aquarii</name>
    <dbReference type="NCBI Taxonomy" id="2527964"/>
    <lineage>
        <taxon>Bacteria</taxon>
        <taxon>Pseudomonadati</taxon>
        <taxon>Planctomycetota</taxon>
        <taxon>Planctomycetia</taxon>
        <taxon>Planctomycetales</taxon>
        <taxon>Planctomycetaceae</taxon>
        <taxon>Gimesia</taxon>
    </lineage>
</organism>
<evidence type="ECO:0000313" key="1">
    <source>
        <dbReference type="EMBL" id="QDU07533.1"/>
    </source>
</evidence>
<reference evidence="1 2" key="1">
    <citation type="submission" date="2019-03" db="EMBL/GenBank/DDBJ databases">
        <title>Deep-cultivation of Planctomycetes and their phenomic and genomic characterization uncovers novel biology.</title>
        <authorList>
            <person name="Wiegand S."/>
            <person name="Jogler M."/>
            <person name="Boedeker C."/>
            <person name="Pinto D."/>
            <person name="Vollmers J."/>
            <person name="Rivas-Marin E."/>
            <person name="Kohn T."/>
            <person name="Peeters S.H."/>
            <person name="Heuer A."/>
            <person name="Rast P."/>
            <person name="Oberbeckmann S."/>
            <person name="Bunk B."/>
            <person name="Jeske O."/>
            <person name="Meyerdierks A."/>
            <person name="Storesund J.E."/>
            <person name="Kallscheuer N."/>
            <person name="Luecker S."/>
            <person name="Lage O.M."/>
            <person name="Pohl T."/>
            <person name="Merkel B.J."/>
            <person name="Hornburger P."/>
            <person name="Mueller R.-W."/>
            <person name="Bruemmer F."/>
            <person name="Labrenz M."/>
            <person name="Spormann A.M."/>
            <person name="Op den Camp H."/>
            <person name="Overmann J."/>
            <person name="Amann R."/>
            <person name="Jetten M.S.M."/>
            <person name="Mascher T."/>
            <person name="Medema M.H."/>
            <person name="Devos D.P."/>
            <person name="Kaster A.-K."/>
            <person name="Ovreas L."/>
            <person name="Rohde M."/>
            <person name="Galperin M.Y."/>
            <person name="Jogler C."/>
        </authorList>
    </citation>
    <scope>NUCLEOTIDE SEQUENCE [LARGE SCALE GENOMIC DNA]</scope>
    <source>
        <strain evidence="1 2">V202</strain>
    </source>
</reference>
<dbReference type="AlphaFoldDB" id="A0A517WQL0"/>
<dbReference type="OrthoDB" id="289273at2"/>
<accession>A0A517WQL0</accession>
<protein>
    <submittedName>
        <fullName evidence="1">Uncharacterized protein</fullName>
    </submittedName>
</protein>
<proteinExistence type="predicted"/>
<name>A0A517WQL0_9PLAN</name>
<evidence type="ECO:0000313" key="2">
    <source>
        <dbReference type="Proteomes" id="UP000318384"/>
    </source>
</evidence>
<dbReference type="EMBL" id="CP037422">
    <property type="protein sequence ID" value="QDU07533.1"/>
    <property type="molecule type" value="Genomic_DNA"/>
</dbReference>
<dbReference type="RefSeq" id="WP_145171545.1">
    <property type="nucleotide sequence ID" value="NZ_CP037422.1"/>
</dbReference>
<sequence length="153" mass="17052">MSDLSRRDAVKMVAGLTMGVMVTGDINGEENKKVADPFLESASKWPWSFRIIEQVTFKTSPTESNLFFTSAHAPGHLPNVGRLLLGSMCVFRAETDHNEFTRQGGLYWECGKTKGKVQFKQKGTFNQQGALVMAIRDLEGTVNCYSLEPDLRC</sequence>
<keyword evidence="2" id="KW-1185">Reference proteome</keyword>
<gene>
    <name evidence="1" type="ORF">V202x_08900</name>
</gene>